<organism evidence="2 3">
    <name type="scientific">Sporocytophaga myxococcoides</name>
    <dbReference type="NCBI Taxonomy" id="153721"/>
    <lineage>
        <taxon>Bacteria</taxon>
        <taxon>Pseudomonadati</taxon>
        <taxon>Bacteroidota</taxon>
        <taxon>Cytophagia</taxon>
        <taxon>Cytophagales</taxon>
        <taxon>Cytophagaceae</taxon>
        <taxon>Sporocytophaga</taxon>
    </lineage>
</organism>
<keyword evidence="2" id="KW-0548">Nucleotidyltransferase</keyword>
<dbReference type="eggNOG" id="COG0170">
    <property type="taxonomic scope" value="Bacteria"/>
</dbReference>
<keyword evidence="1" id="KW-1133">Transmembrane helix</keyword>
<accession>A0A098LK78</accession>
<dbReference type="STRING" id="153721.MYP_4595"/>
<keyword evidence="1" id="KW-0472">Membrane</keyword>
<dbReference type="InterPro" id="IPR037997">
    <property type="entry name" value="Dgk1-like"/>
</dbReference>
<feature type="transmembrane region" description="Helical" evidence="1">
    <location>
        <begin position="6"/>
        <end position="24"/>
    </location>
</feature>
<feature type="transmembrane region" description="Helical" evidence="1">
    <location>
        <begin position="112"/>
        <end position="130"/>
    </location>
</feature>
<feature type="transmembrane region" description="Helical" evidence="1">
    <location>
        <begin position="56"/>
        <end position="75"/>
    </location>
</feature>
<keyword evidence="2" id="KW-0808">Transferase</keyword>
<dbReference type="PANTHER" id="PTHR31303:SF1">
    <property type="entry name" value="CTP-DEPENDENT DIACYLGLYCEROL KINASE 1"/>
    <property type="match status" value="1"/>
</dbReference>
<feature type="transmembrane region" description="Helical" evidence="1">
    <location>
        <begin position="151"/>
        <end position="168"/>
    </location>
</feature>
<reference evidence="2 3" key="1">
    <citation type="submission" date="2014-09" db="EMBL/GenBank/DDBJ databases">
        <title>Sporocytophaga myxococcoides PG-01 genome sequencing.</title>
        <authorList>
            <person name="Liu L."/>
            <person name="Gao P.J."/>
            <person name="Chen G.J."/>
            <person name="Wang L.S."/>
        </authorList>
    </citation>
    <scope>NUCLEOTIDE SEQUENCE [LARGE SCALE GENOMIC DNA]</scope>
    <source>
        <strain evidence="2 3">PG-01</strain>
    </source>
</reference>
<dbReference type="GO" id="GO:0016779">
    <property type="term" value="F:nucleotidyltransferase activity"/>
    <property type="evidence" value="ECO:0007669"/>
    <property type="project" value="UniProtKB-KW"/>
</dbReference>
<dbReference type="EMBL" id="BBLT01000012">
    <property type="protein sequence ID" value="GAL87365.1"/>
    <property type="molecule type" value="Genomic_DNA"/>
</dbReference>
<name>A0A098LK78_9BACT</name>
<dbReference type="GO" id="GO:0004143">
    <property type="term" value="F:ATP-dependent diacylglycerol kinase activity"/>
    <property type="evidence" value="ECO:0007669"/>
    <property type="project" value="InterPro"/>
</dbReference>
<protein>
    <submittedName>
        <fullName evidence="2">Phosphatidate cytidylyltransferase</fullName>
    </submittedName>
</protein>
<dbReference type="Proteomes" id="UP000030185">
    <property type="component" value="Unassembled WGS sequence"/>
</dbReference>
<sequence>MDVMILAGSIIGIFALSEILYHFLKVRTEYTRKFVHISTGIVTLLFPVMLGSHWLVLMLCFSFGVLLIISLRLNFLPSVNAIKRKSVGSIAYPVAVYGSYLIYEYFNQNIYYYLPILILAVCDPIAALTGKRWPLGQYKAGEEYKTIMGSSMFCFSAIIVTITVFSVLNFELNYIYLFTIAIVAAIAEGLSQKGFDNITIPLSVICSMIIIDYLF</sequence>
<evidence type="ECO:0000256" key="1">
    <source>
        <dbReference type="SAM" id="Phobius"/>
    </source>
</evidence>
<gene>
    <name evidence="2" type="ORF">MYP_4595</name>
</gene>
<evidence type="ECO:0000313" key="3">
    <source>
        <dbReference type="Proteomes" id="UP000030185"/>
    </source>
</evidence>
<dbReference type="PANTHER" id="PTHR31303">
    <property type="entry name" value="CTP-DEPENDENT DIACYLGLYCEROL KINASE 1"/>
    <property type="match status" value="1"/>
</dbReference>
<keyword evidence="3" id="KW-1185">Reference proteome</keyword>
<dbReference type="AlphaFoldDB" id="A0A098LK78"/>
<feature type="transmembrane region" description="Helical" evidence="1">
    <location>
        <begin position="33"/>
        <end position="50"/>
    </location>
</feature>
<feature type="transmembrane region" description="Helical" evidence="1">
    <location>
        <begin position="174"/>
        <end position="191"/>
    </location>
</feature>
<proteinExistence type="predicted"/>
<evidence type="ECO:0000313" key="2">
    <source>
        <dbReference type="EMBL" id="GAL87365.1"/>
    </source>
</evidence>
<keyword evidence="1" id="KW-0812">Transmembrane</keyword>
<comment type="caution">
    <text evidence="2">The sequence shown here is derived from an EMBL/GenBank/DDBJ whole genome shotgun (WGS) entry which is preliminary data.</text>
</comment>